<dbReference type="PRINTS" id="PR00080">
    <property type="entry name" value="SDRFAMILY"/>
</dbReference>
<comment type="similarity">
    <text evidence="1 3">Belongs to the short-chain dehydrogenases/reductases (SDR) family.</text>
</comment>
<dbReference type="Gene3D" id="3.40.50.720">
    <property type="entry name" value="NAD(P)-binding Rossmann-like Domain"/>
    <property type="match status" value="1"/>
</dbReference>
<organism evidence="5 6">
    <name type="scientific">Alteriqipengyuania abyssalis</name>
    <dbReference type="NCBI Taxonomy" id="2860200"/>
    <lineage>
        <taxon>Bacteria</taxon>
        <taxon>Pseudomonadati</taxon>
        <taxon>Pseudomonadota</taxon>
        <taxon>Alphaproteobacteria</taxon>
        <taxon>Sphingomonadales</taxon>
        <taxon>Erythrobacteraceae</taxon>
        <taxon>Alteriqipengyuania</taxon>
    </lineage>
</organism>
<evidence type="ECO:0000256" key="2">
    <source>
        <dbReference type="ARBA" id="ARBA00023002"/>
    </source>
</evidence>
<evidence type="ECO:0000259" key="4">
    <source>
        <dbReference type="SMART" id="SM00822"/>
    </source>
</evidence>
<comment type="caution">
    <text evidence="5">The sequence shown here is derived from an EMBL/GenBank/DDBJ whole genome shotgun (WGS) entry which is preliminary data.</text>
</comment>
<dbReference type="PROSITE" id="PS00061">
    <property type="entry name" value="ADH_SHORT"/>
    <property type="match status" value="1"/>
</dbReference>
<dbReference type="PANTHER" id="PTHR44169">
    <property type="entry name" value="NADPH-DEPENDENT 1-ACYLDIHYDROXYACETONE PHOSPHATE REDUCTASE"/>
    <property type="match status" value="1"/>
</dbReference>
<keyword evidence="6" id="KW-1185">Reference proteome</keyword>
<feature type="domain" description="Ketoreductase" evidence="4">
    <location>
        <begin position="6"/>
        <end position="179"/>
    </location>
</feature>
<dbReference type="SMART" id="SM00822">
    <property type="entry name" value="PKS_KR"/>
    <property type="match status" value="1"/>
</dbReference>
<protein>
    <submittedName>
        <fullName evidence="5">SDR family oxidoreductase</fullName>
    </submittedName>
</protein>
<reference evidence="5 6" key="1">
    <citation type="submission" date="2021-07" db="EMBL/GenBank/DDBJ databases">
        <title>Alteriqipengyuania abyssalis NZ-12B nov, sp.nov isolated from deep sea sponge in pacific ocean.</title>
        <authorList>
            <person name="Tareen S."/>
            <person name="Wink J."/>
        </authorList>
    </citation>
    <scope>NUCLEOTIDE SEQUENCE [LARGE SCALE GENOMIC DNA]</scope>
    <source>
        <strain evidence="5 6">NZ-12B</strain>
    </source>
</reference>
<name>A0ABS7PEV4_9SPHN</name>
<dbReference type="PANTHER" id="PTHR44169:SF6">
    <property type="entry name" value="NADPH-DEPENDENT 1-ACYLDIHYDROXYACETONE PHOSPHATE REDUCTASE"/>
    <property type="match status" value="1"/>
</dbReference>
<dbReference type="SUPFAM" id="SSF51735">
    <property type="entry name" value="NAD(P)-binding Rossmann-fold domains"/>
    <property type="match status" value="1"/>
</dbReference>
<dbReference type="EMBL" id="JAHWXP010000003">
    <property type="protein sequence ID" value="MBY8337511.1"/>
    <property type="molecule type" value="Genomic_DNA"/>
</dbReference>
<dbReference type="InterPro" id="IPR057326">
    <property type="entry name" value="KR_dom"/>
</dbReference>
<evidence type="ECO:0000256" key="3">
    <source>
        <dbReference type="RuleBase" id="RU000363"/>
    </source>
</evidence>
<dbReference type="InterPro" id="IPR002347">
    <property type="entry name" value="SDR_fam"/>
</dbReference>
<evidence type="ECO:0000256" key="1">
    <source>
        <dbReference type="ARBA" id="ARBA00006484"/>
    </source>
</evidence>
<gene>
    <name evidence="5" type="ORF">KYN89_10650</name>
</gene>
<dbReference type="PRINTS" id="PR00081">
    <property type="entry name" value="GDHRDH"/>
</dbReference>
<dbReference type="Pfam" id="PF00106">
    <property type="entry name" value="adh_short"/>
    <property type="match status" value="1"/>
</dbReference>
<dbReference type="Proteomes" id="UP000759298">
    <property type="component" value="Unassembled WGS sequence"/>
</dbReference>
<dbReference type="RefSeq" id="WP_222825064.1">
    <property type="nucleotide sequence ID" value="NZ_JAHWXP010000003.1"/>
</dbReference>
<evidence type="ECO:0000313" key="5">
    <source>
        <dbReference type="EMBL" id="MBY8337511.1"/>
    </source>
</evidence>
<dbReference type="InterPro" id="IPR036291">
    <property type="entry name" value="NAD(P)-bd_dom_sf"/>
</dbReference>
<sequence length="247" mass="27185">MKLSGNTILITGGGSGIGRELARRWHDLGNTVIVAGRTRDAREETAQGYDNIHAMTLDVAQPGEVERFAKEVVERFPELNAVFNNAGIMKYEDITASRDLGDATAEVTINLLGPIRLTDALVDHLKTRDNPVIVNVTSGLAFVPQPKAATYSATKAALHSYTLSLRQQLKGSIEVIELVPPGVQTELTPGQSEREGYMPLDAYIEEVMTLFQQQPTPEEVCVEFVRPFRNAEKDGKVGEFMEMLANR</sequence>
<accession>A0ABS7PEV4</accession>
<proteinExistence type="inferred from homology"/>
<evidence type="ECO:0000313" key="6">
    <source>
        <dbReference type="Proteomes" id="UP000759298"/>
    </source>
</evidence>
<dbReference type="InterPro" id="IPR020904">
    <property type="entry name" value="Sc_DH/Rdtase_CS"/>
</dbReference>
<keyword evidence="2" id="KW-0560">Oxidoreductase</keyword>